<evidence type="ECO:0000256" key="1">
    <source>
        <dbReference type="SAM" id="MobiDB-lite"/>
    </source>
</evidence>
<reference evidence="2" key="1">
    <citation type="journal article" date="2011" name="Plant Physiol.">
        <title>Comprehensive sequence analysis of 24,783 barley full-length cDNAs derived from 12 clone libraries.</title>
        <authorList>
            <person name="Matsumoto T."/>
            <person name="Tanaka T."/>
            <person name="Sakai H."/>
            <person name="Amano N."/>
            <person name="Kanamori H."/>
            <person name="Kurita K."/>
            <person name="Kikuta A."/>
            <person name="Kamiya K."/>
            <person name="Yamamoto M."/>
            <person name="Ikawa H."/>
            <person name="Fujii N."/>
            <person name="Hori K."/>
            <person name="Itoh T."/>
            <person name="Sato K."/>
        </authorList>
    </citation>
    <scope>NUCLEOTIDE SEQUENCE</scope>
    <source>
        <tissue evidence="2">Flower</tissue>
    </source>
</reference>
<accession>F2EG05</accession>
<evidence type="ECO:0000313" key="2">
    <source>
        <dbReference type="EMBL" id="BAK06277.1"/>
    </source>
</evidence>
<organism evidence="2">
    <name type="scientific">Hordeum vulgare subsp. vulgare</name>
    <name type="common">Domesticated barley</name>
    <dbReference type="NCBI Taxonomy" id="112509"/>
    <lineage>
        <taxon>Eukaryota</taxon>
        <taxon>Viridiplantae</taxon>
        <taxon>Streptophyta</taxon>
        <taxon>Embryophyta</taxon>
        <taxon>Tracheophyta</taxon>
        <taxon>Spermatophyta</taxon>
        <taxon>Magnoliopsida</taxon>
        <taxon>Liliopsida</taxon>
        <taxon>Poales</taxon>
        <taxon>Poaceae</taxon>
        <taxon>BOP clade</taxon>
        <taxon>Pooideae</taxon>
        <taxon>Triticodae</taxon>
        <taxon>Triticeae</taxon>
        <taxon>Hordeinae</taxon>
        <taxon>Hordeum</taxon>
    </lineage>
</organism>
<dbReference type="AlphaFoldDB" id="F2EG05"/>
<dbReference type="EMBL" id="AK375082">
    <property type="protein sequence ID" value="BAK06277.1"/>
    <property type="molecule type" value="mRNA"/>
</dbReference>
<protein>
    <submittedName>
        <fullName evidence="2">Predicted protein</fullName>
    </submittedName>
</protein>
<feature type="region of interest" description="Disordered" evidence="1">
    <location>
        <begin position="1"/>
        <end position="58"/>
    </location>
</feature>
<name>F2EG05_HORVV</name>
<sequence length="118" mass="12548">MCNGKPGTASAGPHQPPAPSGRRAPHPGATTEHRVRSPLPSTVSAVRASTPATGAAGHRVWTSTPASVRHHFCRQWKALAMAPGMSRSLVQGTWHCFPFPATIPHSLYHPRADVTYGN</sequence>
<proteinExistence type="evidence at transcript level"/>